<accession>A0A1G9X6M3</accession>
<name>A0A1G9X6M3_9BACT</name>
<organism evidence="2 3">
    <name type="scientific">Siphonobacter aquaeclarae</name>
    <dbReference type="NCBI Taxonomy" id="563176"/>
    <lineage>
        <taxon>Bacteria</taxon>
        <taxon>Pseudomonadati</taxon>
        <taxon>Bacteroidota</taxon>
        <taxon>Cytophagia</taxon>
        <taxon>Cytophagales</taxon>
        <taxon>Cytophagaceae</taxon>
        <taxon>Siphonobacter</taxon>
    </lineage>
</organism>
<evidence type="ECO:0000313" key="2">
    <source>
        <dbReference type="EMBL" id="SDM91993.1"/>
    </source>
</evidence>
<dbReference type="EMBL" id="FNGS01000010">
    <property type="protein sequence ID" value="SDM91993.1"/>
    <property type="molecule type" value="Genomic_DNA"/>
</dbReference>
<sequence length="339" mass="39250">MLSFFRVAKSCFALSISFLLFSCGHEILQPVVSQEDLTISGDRIAFSSRDQYRQTLEKLSTKEGYKEITSRLENKGFRSLKSYFRENNSDTLHFPSEIYEILNENLEYSISDTIYRYDVSRKVKYAFSKNETDAYTKAKNGLNPGDRYIFSRFNSTPVEMRSTGGRVSISEKGIDARHQKEFMIHQYNMGSASGRRKYVHELWAYYEASGLQMSSQAIVESYLFLQIKLEKKANTGWNNATEARYVWCNIYGDSEVITKSNPNTWDPATNKTTFRFSEMFPTVGTVKLTLHKFTYMWWWEVGAETIKHQFSVEVNGSITQEIVGGIPMDSWTNEGYPLW</sequence>
<dbReference type="RefSeq" id="WP_143011194.1">
    <property type="nucleotide sequence ID" value="NZ_FNGS01000010.1"/>
</dbReference>
<dbReference type="STRING" id="563176.SAMN04488090_4563"/>
<keyword evidence="3" id="KW-1185">Reference proteome</keyword>
<proteinExistence type="predicted"/>
<dbReference type="PROSITE" id="PS51257">
    <property type="entry name" value="PROKAR_LIPOPROTEIN"/>
    <property type="match status" value="1"/>
</dbReference>
<feature type="chain" id="PRO_5011753314" description="Lipoprotein" evidence="1">
    <location>
        <begin position="23"/>
        <end position="339"/>
    </location>
</feature>
<dbReference type="OrthoDB" id="639513at2"/>
<reference evidence="2 3" key="1">
    <citation type="submission" date="2016-10" db="EMBL/GenBank/DDBJ databases">
        <authorList>
            <person name="de Groot N.N."/>
        </authorList>
    </citation>
    <scope>NUCLEOTIDE SEQUENCE [LARGE SCALE GENOMIC DNA]</scope>
    <source>
        <strain evidence="2 3">DSM 21668</strain>
    </source>
</reference>
<evidence type="ECO:0008006" key="4">
    <source>
        <dbReference type="Google" id="ProtNLM"/>
    </source>
</evidence>
<gene>
    <name evidence="2" type="ORF">SAMN04488090_4563</name>
</gene>
<evidence type="ECO:0000313" key="3">
    <source>
        <dbReference type="Proteomes" id="UP000198901"/>
    </source>
</evidence>
<keyword evidence="1" id="KW-0732">Signal</keyword>
<dbReference type="AlphaFoldDB" id="A0A1G9X6M3"/>
<protein>
    <recommendedName>
        <fullName evidence="4">Lipoprotein</fullName>
    </recommendedName>
</protein>
<feature type="signal peptide" evidence="1">
    <location>
        <begin position="1"/>
        <end position="22"/>
    </location>
</feature>
<evidence type="ECO:0000256" key="1">
    <source>
        <dbReference type="SAM" id="SignalP"/>
    </source>
</evidence>
<dbReference type="Proteomes" id="UP000198901">
    <property type="component" value="Unassembled WGS sequence"/>
</dbReference>